<proteinExistence type="predicted"/>
<dbReference type="RefSeq" id="WP_344619367.1">
    <property type="nucleotide sequence ID" value="NZ_BAAARV010000098.1"/>
</dbReference>
<feature type="chain" id="PRO_5046691501" description="VWFA domain-containing protein" evidence="2">
    <location>
        <begin position="32"/>
        <end position="502"/>
    </location>
</feature>
<dbReference type="Gene3D" id="3.40.50.410">
    <property type="entry name" value="von Willebrand factor, type A domain"/>
    <property type="match status" value="1"/>
</dbReference>
<gene>
    <name evidence="4" type="ORF">GCM10010170_095560</name>
</gene>
<reference evidence="5" key="1">
    <citation type="journal article" date="2019" name="Int. J. Syst. Evol. Microbiol.">
        <title>The Global Catalogue of Microorganisms (GCM) 10K type strain sequencing project: providing services to taxonomists for standard genome sequencing and annotation.</title>
        <authorList>
            <consortium name="The Broad Institute Genomics Platform"/>
            <consortium name="The Broad Institute Genome Sequencing Center for Infectious Disease"/>
            <person name="Wu L."/>
            <person name="Ma J."/>
        </authorList>
    </citation>
    <scope>NUCLEOTIDE SEQUENCE [LARGE SCALE GENOMIC DNA]</scope>
    <source>
        <strain evidence="5">JCM 3272</strain>
    </source>
</reference>
<protein>
    <recommendedName>
        <fullName evidence="3">VWFA domain-containing protein</fullName>
    </recommendedName>
</protein>
<keyword evidence="1" id="KW-0472">Membrane</keyword>
<dbReference type="Pfam" id="PF13519">
    <property type="entry name" value="VWA_2"/>
    <property type="match status" value="1"/>
</dbReference>
<evidence type="ECO:0000256" key="1">
    <source>
        <dbReference type="SAM" id="Phobius"/>
    </source>
</evidence>
<keyword evidence="5" id="KW-1185">Reference proteome</keyword>
<keyword evidence="1" id="KW-1133">Transmembrane helix</keyword>
<keyword evidence="1" id="KW-0812">Transmembrane</keyword>
<name>A0ABP5UU38_9ACTN</name>
<dbReference type="EMBL" id="BAAARV010000098">
    <property type="protein sequence ID" value="GAA2385617.1"/>
    <property type="molecule type" value="Genomic_DNA"/>
</dbReference>
<feature type="signal peptide" evidence="2">
    <location>
        <begin position="1"/>
        <end position="31"/>
    </location>
</feature>
<feature type="domain" description="VWFA" evidence="3">
    <location>
        <begin position="50"/>
        <end position="235"/>
    </location>
</feature>
<evidence type="ECO:0000256" key="2">
    <source>
        <dbReference type="SAM" id="SignalP"/>
    </source>
</evidence>
<dbReference type="InterPro" id="IPR036465">
    <property type="entry name" value="vWFA_dom_sf"/>
</dbReference>
<evidence type="ECO:0000313" key="5">
    <source>
        <dbReference type="Proteomes" id="UP001501444"/>
    </source>
</evidence>
<feature type="transmembrane region" description="Helical" evidence="1">
    <location>
        <begin position="382"/>
        <end position="404"/>
    </location>
</feature>
<dbReference type="PROSITE" id="PS50234">
    <property type="entry name" value="VWFA"/>
    <property type="match status" value="1"/>
</dbReference>
<accession>A0ABP5UU38</accession>
<sequence>MNQQLSRPLRAVLAVLVGLGAAAGLARPAAAAPGRDEIFGLLEVDRVPADYVVLVDTSGSMATNNLYGNVKSTLRTFVAGLTRTDHVAVYTFDNTPTARYIGPGGDPDRIIGALPDAPSQNSTDIGAAIARALGELERGDAAPVATVVLITDGAHEPPAGSPYPTADGPPWEALTARAGKLKAGSVHGYALPLTRTGTTGAKLLGNVFKDTDTLDPNQIADMGEYLDRSKQHTRLEKARLALAGDIGKGVTATWTAPARADLGAGDAAVKLTLRSDAAKMPLTVTGLAVRADGGPALTGDVPDRVELRPGESKSFDLRLHWAPGAGPVPYHRERSATATLSLQGSVASDWAAPLAPDIELNVPTAPAVQPVRVEGTASVGTWIVQGVAAGLVLILLVALGVLVATRRPKQFGTLVALDTTTGLEQARFELSGRKSRLEGRGLQGEAEVVAKRVPRGFANREGLEYVIKYRRAEHTQVSSLPSRGTVLINGVNFEHVMDERAR</sequence>
<dbReference type="InterPro" id="IPR002035">
    <property type="entry name" value="VWF_A"/>
</dbReference>
<dbReference type="SMART" id="SM00327">
    <property type="entry name" value="VWA"/>
    <property type="match status" value="1"/>
</dbReference>
<dbReference type="Proteomes" id="UP001501444">
    <property type="component" value="Unassembled WGS sequence"/>
</dbReference>
<evidence type="ECO:0000313" key="4">
    <source>
        <dbReference type="EMBL" id="GAA2385617.1"/>
    </source>
</evidence>
<evidence type="ECO:0000259" key="3">
    <source>
        <dbReference type="PROSITE" id="PS50234"/>
    </source>
</evidence>
<keyword evidence="2" id="KW-0732">Signal</keyword>
<dbReference type="SUPFAM" id="SSF53300">
    <property type="entry name" value="vWA-like"/>
    <property type="match status" value="1"/>
</dbReference>
<dbReference type="CDD" id="cd00198">
    <property type="entry name" value="vWFA"/>
    <property type="match status" value="1"/>
</dbReference>
<comment type="caution">
    <text evidence="4">The sequence shown here is derived from an EMBL/GenBank/DDBJ whole genome shotgun (WGS) entry which is preliminary data.</text>
</comment>
<organism evidence="4 5">
    <name type="scientific">Dactylosporangium salmoneum</name>
    <dbReference type="NCBI Taxonomy" id="53361"/>
    <lineage>
        <taxon>Bacteria</taxon>
        <taxon>Bacillati</taxon>
        <taxon>Actinomycetota</taxon>
        <taxon>Actinomycetes</taxon>
        <taxon>Micromonosporales</taxon>
        <taxon>Micromonosporaceae</taxon>
        <taxon>Dactylosporangium</taxon>
    </lineage>
</organism>